<organism evidence="2 3">
    <name type="scientific">Trichonephila clavipes</name>
    <name type="common">Golden silk orbweaver</name>
    <name type="synonym">Nephila clavipes</name>
    <dbReference type="NCBI Taxonomy" id="2585209"/>
    <lineage>
        <taxon>Eukaryota</taxon>
        <taxon>Metazoa</taxon>
        <taxon>Ecdysozoa</taxon>
        <taxon>Arthropoda</taxon>
        <taxon>Chelicerata</taxon>
        <taxon>Arachnida</taxon>
        <taxon>Araneae</taxon>
        <taxon>Araneomorphae</taxon>
        <taxon>Entelegynae</taxon>
        <taxon>Araneoidea</taxon>
        <taxon>Nephilidae</taxon>
        <taxon>Trichonephila</taxon>
    </lineage>
</organism>
<sequence length="392" mass="46357">MGHIEKNSLQDYWTTDNLIETPIFREVIPRDRFLMILKFLLFSDNSLKESRDSPTYDRLWKMRKVFDSFNRIFKEVYDPTKNLSFDEVIIKFKGRVLFKQYIPKKRKQWGLKMYKIADATGHTYDMRVYLGKDKKENLSTSASYNVVYTMTDCIKGKGHKVFMDNFFSSPELFRYLLKERSINSCGTVRSNRKHFPKDLAPCKMRQGDVAVKFCNGMTALCWKDKRQVYMLTNMHSPRNKLITEERKRFLKKFDGDVSLYEKEKLTTTKPKIVADYNKHMGYVDLGDRMASTYSFARRTRKWTKKLFFSLIDIAVLNAFLMFKSSRTSSKFSLKEFRMNLIASLIGKINHKNSEHSVTKKGQMIIHFFIGHLTKRKEGALIARKKMYKKEPL</sequence>
<reference evidence="2" key="1">
    <citation type="submission" date="2020-08" db="EMBL/GenBank/DDBJ databases">
        <title>Multicomponent nature underlies the extraordinary mechanical properties of spider dragline silk.</title>
        <authorList>
            <person name="Kono N."/>
            <person name="Nakamura H."/>
            <person name="Mori M."/>
            <person name="Yoshida Y."/>
            <person name="Ohtoshi R."/>
            <person name="Malay A.D."/>
            <person name="Moran D.A.P."/>
            <person name="Tomita M."/>
            <person name="Numata K."/>
            <person name="Arakawa K."/>
        </authorList>
    </citation>
    <scope>NUCLEOTIDE SEQUENCE</scope>
</reference>
<dbReference type="InterPro" id="IPR029526">
    <property type="entry name" value="PGBD"/>
</dbReference>
<dbReference type="EMBL" id="BMAU01021389">
    <property type="protein sequence ID" value="GFY29734.1"/>
    <property type="molecule type" value="Genomic_DNA"/>
</dbReference>
<dbReference type="PANTHER" id="PTHR46599:SF3">
    <property type="entry name" value="PIGGYBAC TRANSPOSABLE ELEMENT-DERIVED PROTEIN 4"/>
    <property type="match status" value="1"/>
</dbReference>
<dbReference type="AlphaFoldDB" id="A0A8X7BGJ9"/>
<gene>
    <name evidence="2" type="primary">PGBD4</name>
    <name evidence="2" type="ORF">TNCV_1813121</name>
</gene>
<evidence type="ECO:0000313" key="2">
    <source>
        <dbReference type="EMBL" id="GFY29734.1"/>
    </source>
</evidence>
<proteinExistence type="predicted"/>
<dbReference type="Proteomes" id="UP000887159">
    <property type="component" value="Unassembled WGS sequence"/>
</dbReference>
<comment type="caution">
    <text evidence="2">The sequence shown here is derived from an EMBL/GenBank/DDBJ whole genome shotgun (WGS) entry which is preliminary data.</text>
</comment>
<dbReference type="Pfam" id="PF13843">
    <property type="entry name" value="DDE_Tnp_1_7"/>
    <property type="match status" value="1"/>
</dbReference>
<name>A0A8X7BGJ9_TRICX</name>
<accession>A0A8X7BGJ9</accession>
<evidence type="ECO:0000313" key="3">
    <source>
        <dbReference type="Proteomes" id="UP000887159"/>
    </source>
</evidence>
<feature type="domain" description="PiggyBac transposable element-derived protein" evidence="1">
    <location>
        <begin position="1"/>
        <end position="319"/>
    </location>
</feature>
<evidence type="ECO:0000259" key="1">
    <source>
        <dbReference type="Pfam" id="PF13843"/>
    </source>
</evidence>
<keyword evidence="3" id="KW-1185">Reference proteome</keyword>
<protein>
    <submittedName>
        <fullName evidence="2">PiggyBac transposable element-derived protein 4</fullName>
    </submittedName>
</protein>
<dbReference type="PANTHER" id="PTHR46599">
    <property type="entry name" value="PIGGYBAC TRANSPOSABLE ELEMENT-DERIVED PROTEIN 4"/>
    <property type="match status" value="1"/>
</dbReference>